<sequence>MTSRQAALFASPVNYIVNLVKRSVDCHGDGDKNPIPIHNATNPLQPPSTRINPHRETRKHPPCRTTPSPQSKSIPQPISDTMPPPQPSFHQYTATLPIPTNLSLPNKNIFPPTPWETKLAHIFFERVFSRFLQLSEHHRLELGGVVYRALLAILVESWYAIGVLFLVPYAYAYREDVERVLTVGWCYSGCWAFLLGVLNRRTGRKLRPQSGDYYIQLVSLRAFSRSWAKHNSPFLRLSIWTLKRICAKESRLGNTLRFLLQHPRRCFVYLVPTACETSRPSIPLNTRIIDGVFQATGLRTSERYITAFNPLAPACLRKTNTYEEASIGLLASDANATGISPHLQRQLAYDIYFQVLASFYSALSSGNLINSAMGFSPFALLFEDTSAYGTVGLSTGIPDREYSLSGAFSALSKVIVLLVRPPPRYTSQYPAPGEELMRRMDRECGYVERGDGAVLQSETPTQQSGVQQHQTYSKSSTEGPVDPHVHFK</sequence>
<evidence type="ECO:0000256" key="8">
    <source>
        <dbReference type="SAM" id="Phobius"/>
    </source>
</evidence>
<dbReference type="GO" id="GO:1990573">
    <property type="term" value="P:potassium ion import across plasma membrane"/>
    <property type="evidence" value="ECO:0007669"/>
    <property type="project" value="TreeGrafter"/>
</dbReference>
<dbReference type="InterPro" id="IPR051143">
    <property type="entry name" value="TrkH_K-transport"/>
</dbReference>
<evidence type="ECO:0000256" key="5">
    <source>
        <dbReference type="ARBA" id="ARBA00023065"/>
    </source>
</evidence>
<dbReference type="Pfam" id="PF02386">
    <property type="entry name" value="TrkH"/>
    <property type="match status" value="1"/>
</dbReference>
<protein>
    <submittedName>
        <fullName evidence="9">Uncharacterized protein</fullName>
    </submittedName>
</protein>
<dbReference type="AlphaFoldDB" id="A0A6A5ZXU8"/>
<dbReference type="PANTHER" id="PTHR31064">
    <property type="entry name" value="POTASSIUM TRANSPORT PROTEIN DDB_G0292412-RELATED"/>
    <property type="match status" value="1"/>
</dbReference>
<name>A0A6A5ZXU8_9PLEO</name>
<dbReference type="RefSeq" id="XP_033518752.1">
    <property type="nucleotide sequence ID" value="XM_033671871.1"/>
</dbReference>
<evidence type="ECO:0000256" key="1">
    <source>
        <dbReference type="ARBA" id="ARBA00004141"/>
    </source>
</evidence>
<feature type="transmembrane region" description="Helical" evidence="8">
    <location>
        <begin position="179"/>
        <end position="198"/>
    </location>
</feature>
<dbReference type="Proteomes" id="UP000799771">
    <property type="component" value="Unassembled WGS sequence"/>
</dbReference>
<feature type="compositionally biased region" description="Low complexity" evidence="7">
    <location>
        <begin position="67"/>
        <end position="79"/>
    </location>
</feature>
<organism evidence="9 10">
    <name type="scientific">Dothidotthia symphoricarpi CBS 119687</name>
    <dbReference type="NCBI Taxonomy" id="1392245"/>
    <lineage>
        <taxon>Eukaryota</taxon>
        <taxon>Fungi</taxon>
        <taxon>Dikarya</taxon>
        <taxon>Ascomycota</taxon>
        <taxon>Pezizomycotina</taxon>
        <taxon>Dothideomycetes</taxon>
        <taxon>Pleosporomycetidae</taxon>
        <taxon>Pleosporales</taxon>
        <taxon>Dothidotthiaceae</taxon>
        <taxon>Dothidotthia</taxon>
    </lineage>
</organism>
<dbReference type="GeneID" id="54412303"/>
<evidence type="ECO:0000256" key="3">
    <source>
        <dbReference type="ARBA" id="ARBA00022692"/>
    </source>
</evidence>
<dbReference type="EMBL" id="ML977519">
    <property type="protein sequence ID" value="KAF2124359.1"/>
    <property type="molecule type" value="Genomic_DNA"/>
</dbReference>
<evidence type="ECO:0000256" key="4">
    <source>
        <dbReference type="ARBA" id="ARBA00022989"/>
    </source>
</evidence>
<accession>A0A6A5ZXU8</accession>
<evidence type="ECO:0000313" key="9">
    <source>
        <dbReference type="EMBL" id="KAF2124359.1"/>
    </source>
</evidence>
<comment type="subcellular location">
    <subcellularLocation>
        <location evidence="1">Membrane</location>
        <topology evidence="1">Multi-pass membrane protein</topology>
    </subcellularLocation>
</comment>
<dbReference type="InterPro" id="IPR003445">
    <property type="entry name" value="Cat_transpt"/>
</dbReference>
<dbReference type="GO" id="GO:0005886">
    <property type="term" value="C:plasma membrane"/>
    <property type="evidence" value="ECO:0007669"/>
    <property type="project" value="TreeGrafter"/>
</dbReference>
<feature type="compositionally biased region" description="Polar residues" evidence="7">
    <location>
        <begin position="39"/>
        <end position="51"/>
    </location>
</feature>
<keyword evidence="2" id="KW-0813">Transport</keyword>
<feature type="transmembrane region" description="Helical" evidence="8">
    <location>
        <begin position="145"/>
        <end position="167"/>
    </location>
</feature>
<evidence type="ECO:0000313" key="10">
    <source>
        <dbReference type="Proteomes" id="UP000799771"/>
    </source>
</evidence>
<proteinExistence type="predicted"/>
<evidence type="ECO:0000256" key="2">
    <source>
        <dbReference type="ARBA" id="ARBA00022448"/>
    </source>
</evidence>
<dbReference type="GO" id="GO:0030007">
    <property type="term" value="P:intracellular potassium ion homeostasis"/>
    <property type="evidence" value="ECO:0007669"/>
    <property type="project" value="TreeGrafter"/>
</dbReference>
<evidence type="ECO:0000256" key="7">
    <source>
        <dbReference type="SAM" id="MobiDB-lite"/>
    </source>
</evidence>
<feature type="compositionally biased region" description="Polar residues" evidence="7">
    <location>
        <begin position="456"/>
        <end position="478"/>
    </location>
</feature>
<keyword evidence="3 8" id="KW-0812">Transmembrane</keyword>
<keyword evidence="10" id="KW-1185">Reference proteome</keyword>
<keyword evidence="4 8" id="KW-1133">Transmembrane helix</keyword>
<dbReference type="PANTHER" id="PTHR31064:SF30">
    <property type="entry name" value="HIGH-AFFINITY POTASSIUM TRANSPORT PROTEIN-RELATED"/>
    <property type="match status" value="1"/>
</dbReference>
<gene>
    <name evidence="9" type="ORF">P153DRAFT_400987</name>
</gene>
<dbReference type="GO" id="GO:0140107">
    <property type="term" value="F:high-affinity potassium ion transmembrane transporter activity"/>
    <property type="evidence" value="ECO:0007669"/>
    <property type="project" value="TreeGrafter"/>
</dbReference>
<feature type="region of interest" description="Disordered" evidence="7">
    <location>
        <begin position="30"/>
        <end position="86"/>
    </location>
</feature>
<keyword evidence="5" id="KW-0406">Ion transport</keyword>
<keyword evidence="6 8" id="KW-0472">Membrane</keyword>
<feature type="region of interest" description="Disordered" evidence="7">
    <location>
        <begin position="456"/>
        <end position="488"/>
    </location>
</feature>
<reference evidence="9" key="1">
    <citation type="journal article" date="2020" name="Stud. Mycol.">
        <title>101 Dothideomycetes genomes: a test case for predicting lifestyles and emergence of pathogens.</title>
        <authorList>
            <person name="Haridas S."/>
            <person name="Albert R."/>
            <person name="Binder M."/>
            <person name="Bloem J."/>
            <person name="Labutti K."/>
            <person name="Salamov A."/>
            <person name="Andreopoulos B."/>
            <person name="Baker S."/>
            <person name="Barry K."/>
            <person name="Bills G."/>
            <person name="Bluhm B."/>
            <person name="Cannon C."/>
            <person name="Castanera R."/>
            <person name="Culley D."/>
            <person name="Daum C."/>
            <person name="Ezra D."/>
            <person name="Gonzalez J."/>
            <person name="Henrissat B."/>
            <person name="Kuo A."/>
            <person name="Liang C."/>
            <person name="Lipzen A."/>
            <person name="Lutzoni F."/>
            <person name="Magnuson J."/>
            <person name="Mondo S."/>
            <person name="Nolan M."/>
            <person name="Ohm R."/>
            <person name="Pangilinan J."/>
            <person name="Park H.-J."/>
            <person name="Ramirez L."/>
            <person name="Alfaro M."/>
            <person name="Sun H."/>
            <person name="Tritt A."/>
            <person name="Yoshinaga Y."/>
            <person name="Zwiers L.-H."/>
            <person name="Turgeon B."/>
            <person name="Goodwin S."/>
            <person name="Spatafora J."/>
            <person name="Crous P."/>
            <person name="Grigoriev I."/>
        </authorList>
    </citation>
    <scope>NUCLEOTIDE SEQUENCE</scope>
    <source>
        <strain evidence="9">CBS 119687</strain>
    </source>
</reference>
<evidence type="ECO:0000256" key="6">
    <source>
        <dbReference type="ARBA" id="ARBA00023136"/>
    </source>
</evidence>
<dbReference type="OrthoDB" id="9999863at2759"/>